<keyword evidence="3" id="KW-1185">Reference proteome</keyword>
<organism evidence="2 3">
    <name type="scientific">Mycena rosella</name>
    <name type="common">Pink bonnet</name>
    <name type="synonym">Agaricus rosellus</name>
    <dbReference type="NCBI Taxonomy" id="1033263"/>
    <lineage>
        <taxon>Eukaryota</taxon>
        <taxon>Fungi</taxon>
        <taxon>Dikarya</taxon>
        <taxon>Basidiomycota</taxon>
        <taxon>Agaricomycotina</taxon>
        <taxon>Agaricomycetes</taxon>
        <taxon>Agaricomycetidae</taxon>
        <taxon>Agaricales</taxon>
        <taxon>Marasmiineae</taxon>
        <taxon>Mycenaceae</taxon>
        <taxon>Mycena</taxon>
    </lineage>
</organism>
<dbReference type="AlphaFoldDB" id="A0AAD7CXL2"/>
<sequence>MFCFHETESLIGQDRIYPLAQVNKSRHSLGTSLDPSRSQPTTIRAPVIAGTKKGPTVRRCKLQGVKSEGKPASRQTYEPGGSRSNHRGRFFRLNHLGVTPSPRPGTLDKRLLGGTFWLYGSTPPIHTPRSPQQDFVRIIFRAHERSLQRGGIGCRSHRMQRHLRGARIRGGGAKRHEKVDRVVGGLDTARTGLGVH</sequence>
<dbReference type="Proteomes" id="UP001221757">
    <property type="component" value="Unassembled WGS sequence"/>
</dbReference>
<comment type="caution">
    <text evidence="2">The sequence shown here is derived from an EMBL/GenBank/DDBJ whole genome shotgun (WGS) entry which is preliminary data.</text>
</comment>
<name>A0AAD7CXL2_MYCRO</name>
<evidence type="ECO:0000256" key="1">
    <source>
        <dbReference type="SAM" id="MobiDB-lite"/>
    </source>
</evidence>
<reference evidence="2" key="1">
    <citation type="submission" date="2023-03" db="EMBL/GenBank/DDBJ databases">
        <title>Massive genome expansion in bonnet fungi (Mycena s.s.) driven by repeated elements and novel gene families across ecological guilds.</title>
        <authorList>
            <consortium name="Lawrence Berkeley National Laboratory"/>
            <person name="Harder C.B."/>
            <person name="Miyauchi S."/>
            <person name="Viragh M."/>
            <person name="Kuo A."/>
            <person name="Thoen E."/>
            <person name="Andreopoulos B."/>
            <person name="Lu D."/>
            <person name="Skrede I."/>
            <person name="Drula E."/>
            <person name="Henrissat B."/>
            <person name="Morin E."/>
            <person name="Kohler A."/>
            <person name="Barry K."/>
            <person name="LaButti K."/>
            <person name="Morin E."/>
            <person name="Salamov A."/>
            <person name="Lipzen A."/>
            <person name="Mereny Z."/>
            <person name="Hegedus B."/>
            <person name="Baldrian P."/>
            <person name="Stursova M."/>
            <person name="Weitz H."/>
            <person name="Taylor A."/>
            <person name="Grigoriev I.V."/>
            <person name="Nagy L.G."/>
            <person name="Martin F."/>
            <person name="Kauserud H."/>
        </authorList>
    </citation>
    <scope>NUCLEOTIDE SEQUENCE</scope>
    <source>
        <strain evidence="2">CBHHK067</strain>
    </source>
</reference>
<gene>
    <name evidence="2" type="ORF">B0H17DRAFT_1248555</name>
</gene>
<evidence type="ECO:0000313" key="3">
    <source>
        <dbReference type="Proteomes" id="UP001221757"/>
    </source>
</evidence>
<evidence type="ECO:0000313" key="2">
    <source>
        <dbReference type="EMBL" id="KAJ7668230.1"/>
    </source>
</evidence>
<accession>A0AAD7CXL2</accession>
<proteinExistence type="predicted"/>
<feature type="region of interest" description="Disordered" evidence="1">
    <location>
        <begin position="64"/>
        <end position="88"/>
    </location>
</feature>
<protein>
    <submittedName>
        <fullName evidence="2">Uncharacterized protein</fullName>
    </submittedName>
</protein>
<dbReference type="EMBL" id="JARKIE010000195">
    <property type="protein sequence ID" value="KAJ7668230.1"/>
    <property type="molecule type" value="Genomic_DNA"/>
</dbReference>